<evidence type="ECO:0000313" key="2">
    <source>
        <dbReference type="EMBL" id="GBM75085.1"/>
    </source>
</evidence>
<name>A0A4Y2IBU9_ARAVE</name>
<dbReference type="EMBL" id="BGPR01106054">
    <property type="protein sequence ID" value="GBM75085.1"/>
    <property type="molecule type" value="Genomic_DNA"/>
</dbReference>
<organism evidence="2 3">
    <name type="scientific">Araneus ventricosus</name>
    <name type="common">Orbweaver spider</name>
    <name type="synonym">Epeira ventricosa</name>
    <dbReference type="NCBI Taxonomy" id="182803"/>
    <lineage>
        <taxon>Eukaryota</taxon>
        <taxon>Metazoa</taxon>
        <taxon>Ecdysozoa</taxon>
        <taxon>Arthropoda</taxon>
        <taxon>Chelicerata</taxon>
        <taxon>Arachnida</taxon>
        <taxon>Araneae</taxon>
        <taxon>Araneomorphae</taxon>
        <taxon>Entelegynae</taxon>
        <taxon>Araneoidea</taxon>
        <taxon>Araneidae</taxon>
        <taxon>Araneus</taxon>
    </lineage>
</organism>
<proteinExistence type="predicted"/>
<evidence type="ECO:0000313" key="3">
    <source>
        <dbReference type="Proteomes" id="UP000499080"/>
    </source>
</evidence>
<reference evidence="2 3" key="1">
    <citation type="journal article" date="2019" name="Sci. Rep.">
        <title>Orb-weaving spider Araneus ventricosus genome elucidates the spidroin gene catalogue.</title>
        <authorList>
            <person name="Kono N."/>
            <person name="Nakamura H."/>
            <person name="Ohtoshi R."/>
            <person name="Moran D.A.P."/>
            <person name="Shinohara A."/>
            <person name="Yoshida Y."/>
            <person name="Fujiwara M."/>
            <person name="Mori M."/>
            <person name="Tomita M."/>
            <person name="Arakawa K."/>
        </authorList>
    </citation>
    <scope>NUCLEOTIDE SEQUENCE [LARGE SCALE GENOMIC DNA]</scope>
</reference>
<accession>A0A4Y2IBU9</accession>
<protein>
    <submittedName>
        <fullName evidence="2">Uncharacterized protein</fullName>
    </submittedName>
</protein>
<gene>
    <name evidence="2" type="ORF">AVEN_218335_1</name>
</gene>
<keyword evidence="3" id="KW-1185">Reference proteome</keyword>
<feature type="compositionally biased region" description="Polar residues" evidence="1">
    <location>
        <begin position="28"/>
        <end position="46"/>
    </location>
</feature>
<dbReference type="AlphaFoldDB" id="A0A4Y2IBU9"/>
<feature type="compositionally biased region" description="Basic and acidic residues" evidence="1">
    <location>
        <begin position="1"/>
        <end position="10"/>
    </location>
</feature>
<sequence>LRKGTTEKLNDLTSSESSQSDSDDIFEPQSQASTLGASVDEPTTTKSTVDYTSLSRKCDRYEVSDRVEAIIATAVLYPSASEIIDKNKLRWKRKIALKLLEEEDKVLQIPALYFDG</sequence>
<feature type="region of interest" description="Disordered" evidence="1">
    <location>
        <begin position="1"/>
        <end position="46"/>
    </location>
</feature>
<dbReference type="Proteomes" id="UP000499080">
    <property type="component" value="Unassembled WGS sequence"/>
</dbReference>
<evidence type="ECO:0000256" key="1">
    <source>
        <dbReference type="SAM" id="MobiDB-lite"/>
    </source>
</evidence>
<comment type="caution">
    <text evidence="2">The sequence shown here is derived from an EMBL/GenBank/DDBJ whole genome shotgun (WGS) entry which is preliminary data.</text>
</comment>
<feature type="non-terminal residue" evidence="2">
    <location>
        <position position="1"/>
    </location>
</feature>